<dbReference type="AlphaFoldDB" id="A0A819AU55"/>
<reference evidence="1" key="1">
    <citation type="submission" date="2021-02" db="EMBL/GenBank/DDBJ databases">
        <authorList>
            <person name="Nowell W R."/>
        </authorList>
    </citation>
    <scope>NUCLEOTIDE SEQUENCE</scope>
</reference>
<accession>A0A819AU55</accession>
<protein>
    <submittedName>
        <fullName evidence="1">Uncharacterized protein</fullName>
    </submittedName>
</protein>
<sequence length="113" mass="12731">MDDIWDEDAKATPHSTSSSAVRTIVSVTPVDETRAVLLMNPGDLTRFDQNNDQLVFKMTADLKGTLDYCQDIVKDAYQAASYVPNLDNPDYAQFWKVQVSLLILKLQIKSHLI</sequence>
<evidence type="ECO:0000313" key="1">
    <source>
        <dbReference type="EMBL" id="CAF3782925.1"/>
    </source>
</evidence>
<gene>
    <name evidence="1" type="ORF">KIK155_LOCUS31454</name>
</gene>
<proteinExistence type="predicted"/>
<evidence type="ECO:0000313" key="2">
    <source>
        <dbReference type="Proteomes" id="UP000663865"/>
    </source>
</evidence>
<dbReference type="EMBL" id="CAJNYV010005812">
    <property type="protein sequence ID" value="CAF3782925.1"/>
    <property type="molecule type" value="Genomic_DNA"/>
</dbReference>
<organism evidence="1 2">
    <name type="scientific">Rotaria socialis</name>
    <dbReference type="NCBI Taxonomy" id="392032"/>
    <lineage>
        <taxon>Eukaryota</taxon>
        <taxon>Metazoa</taxon>
        <taxon>Spiralia</taxon>
        <taxon>Gnathifera</taxon>
        <taxon>Rotifera</taxon>
        <taxon>Eurotatoria</taxon>
        <taxon>Bdelloidea</taxon>
        <taxon>Philodinida</taxon>
        <taxon>Philodinidae</taxon>
        <taxon>Rotaria</taxon>
    </lineage>
</organism>
<name>A0A819AU55_9BILA</name>
<dbReference type="Proteomes" id="UP000663865">
    <property type="component" value="Unassembled WGS sequence"/>
</dbReference>
<comment type="caution">
    <text evidence="1">The sequence shown here is derived from an EMBL/GenBank/DDBJ whole genome shotgun (WGS) entry which is preliminary data.</text>
</comment>